<dbReference type="PROSITE" id="PS51257">
    <property type="entry name" value="PROKAR_LIPOPROTEIN"/>
    <property type="match status" value="1"/>
</dbReference>
<dbReference type="Proteomes" id="UP000287224">
    <property type="component" value="Unassembled WGS sequence"/>
</dbReference>
<dbReference type="GO" id="GO:0046677">
    <property type="term" value="P:response to antibiotic"/>
    <property type="evidence" value="ECO:0007669"/>
    <property type="project" value="InterPro"/>
</dbReference>
<dbReference type="PANTHER" id="PTHR31299">
    <property type="entry name" value="ESTERASE, PUTATIVE (AFU_ORTHOLOGUE AFUA_1G05850)-RELATED"/>
    <property type="match status" value="1"/>
</dbReference>
<keyword evidence="3" id="KW-1185">Reference proteome</keyword>
<sequence>MTTYKFQLCSLLMILLCLSAVMAGCAQGPAPDNQTQDPVQAWMRQNAIPLRSVDPASPQDDLAPLQKAIGNATIVGLGEQTHGTHELYQLKARLTEFLISNMNFRIFVMENSWGKSQLIDAYINGGPGQLSDIVKNDLSPAWQTQEYQSMLTWMRAYNADPAHTTKIHFRGMDCQASRNELTAITDFLQKVDPANVAHVRDLYLSLDQKIADQPQQVYNLLKAHQQSYEQRSSPQEFALALQNARVVVQAVTCLDARRNNAAYLQRDAFMAENASWLYDHAGESQPKMIVWAHDMHIANNTSYNLRGELTGTNNLGALLRARYHQNYLALGTDVYRGSYTTYTSSSINSYKPVQTSLEAPQAGTYTAVFGSVDKPLYALDLRRTPAGPVSNWFNSAHVMNYYGVSGEDLSTPGSVKHWFDIIVFLRDTTPSHSLLK</sequence>
<evidence type="ECO:0000313" key="2">
    <source>
        <dbReference type="EMBL" id="GCE07147.1"/>
    </source>
</evidence>
<reference evidence="3" key="1">
    <citation type="submission" date="2018-12" db="EMBL/GenBank/DDBJ databases">
        <title>Tengunoibacter tsumagoiensis gen. nov., sp. nov., Dictyobacter kobayashii sp. nov., D. alpinus sp. nov., and D. joshuensis sp. nov. and description of Dictyobacteraceae fam. nov. within the order Ktedonobacterales isolated from Tengu-no-mugimeshi.</title>
        <authorList>
            <person name="Wang C.M."/>
            <person name="Zheng Y."/>
            <person name="Sakai Y."/>
            <person name="Toyoda A."/>
            <person name="Minakuchi Y."/>
            <person name="Abe K."/>
            <person name="Yokota A."/>
            <person name="Yabe S."/>
        </authorList>
    </citation>
    <scope>NUCLEOTIDE SEQUENCE [LARGE SCALE GENOMIC DNA]</scope>
    <source>
        <strain evidence="3">S-27</strain>
    </source>
</reference>
<name>A0A401ZJV8_9CHLR</name>
<gene>
    <name evidence="2" type="ORF">KDAU_44760</name>
</gene>
<dbReference type="InterPro" id="IPR014622">
    <property type="entry name" value="UCP036794_erythomycin"/>
</dbReference>
<dbReference type="Gene3D" id="1.20.1440.30">
    <property type="entry name" value="Biosynthetic Protein domain"/>
    <property type="match status" value="1"/>
</dbReference>
<evidence type="ECO:0000313" key="3">
    <source>
        <dbReference type="Proteomes" id="UP000287224"/>
    </source>
</evidence>
<dbReference type="PANTHER" id="PTHR31299:SF0">
    <property type="entry name" value="ESTERASE, PUTATIVE (AFU_ORTHOLOGUE AFUA_1G05850)-RELATED"/>
    <property type="match status" value="1"/>
</dbReference>
<dbReference type="InterPro" id="IPR007815">
    <property type="entry name" value="Emycin_Estase"/>
</dbReference>
<protein>
    <submittedName>
        <fullName evidence="2">Succinoglycan biosynthesis protein</fullName>
    </submittedName>
</protein>
<dbReference type="AlphaFoldDB" id="A0A401ZJV8"/>
<dbReference type="CDD" id="cd14728">
    <property type="entry name" value="Ere-like"/>
    <property type="match status" value="1"/>
</dbReference>
<dbReference type="PIRSF" id="PIRSF036794">
    <property type="entry name" value="UCP_erythr_ester"/>
    <property type="match status" value="1"/>
</dbReference>
<dbReference type="Gene3D" id="3.40.1660.10">
    <property type="entry name" value="EreA-like (biosynthetic domain)"/>
    <property type="match status" value="1"/>
</dbReference>
<proteinExistence type="predicted"/>
<dbReference type="EMBL" id="BIFQ01000001">
    <property type="protein sequence ID" value="GCE07147.1"/>
    <property type="molecule type" value="Genomic_DNA"/>
</dbReference>
<dbReference type="InterPro" id="IPR052036">
    <property type="entry name" value="Hydrolase/PRTase-associated"/>
</dbReference>
<evidence type="ECO:0000256" key="1">
    <source>
        <dbReference type="SAM" id="SignalP"/>
    </source>
</evidence>
<keyword evidence="1" id="KW-0732">Signal</keyword>
<comment type="caution">
    <text evidence="2">The sequence shown here is derived from an EMBL/GenBank/DDBJ whole genome shotgun (WGS) entry which is preliminary data.</text>
</comment>
<dbReference type="Gene3D" id="3.30.1870.10">
    <property type="entry name" value="EreA-like, domain 2"/>
    <property type="match status" value="1"/>
</dbReference>
<feature type="signal peptide" evidence="1">
    <location>
        <begin position="1"/>
        <end position="23"/>
    </location>
</feature>
<feature type="chain" id="PRO_5019020518" evidence="1">
    <location>
        <begin position="24"/>
        <end position="436"/>
    </location>
</feature>
<dbReference type="Pfam" id="PF05139">
    <property type="entry name" value="Erythro_esteras"/>
    <property type="match status" value="1"/>
</dbReference>
<organism evidence="2 3">
    <name type="scientific">Dictyobacter aurantiacus</name>
    <dbReference type="NCBI Taxonomy" id="1936993"/>
    <lineage>
        <taxon>Bacteria</taxon>
        <taxon>Bacillati</taxon>
        <taxon>Chloroflexota</taxon>
        <taxon>Ktedonobacteria</taxon>
        <taxon>Ktedonobacterales</taxon>
        <taxon>Dictyobacteraceae</taxon>
        <taxon>Dictyobacter</taxon>
    </lineage>
</organism>
<dbReference type="SUPFAM" id="SSF159501">
    <property type="entry name" value="EreA/ChaN-like"/>
    <property type="match status" value="1"/>
</dbReference>
<accession>A0A401ZJV8</accession>